<dbReference type="GO" id="GO:0005524">
    <property type="term" value="F:ATP binding"/>
    <property type="evidence" value="ECO:0007669"/>
    <property type="project" value="UniProtKB-KW"/>
</dbReference>
<keyword evidence="4" id="KW-0862">Zinc</keyword>
<evidence type="ECO:0000256" key="6">
    <source>
        <dbReference type="ARBA" id="ARBA00022906"/>
    </source>
</evidence>
<dbReference type="PROSITE" id="PS50893">
    <property type="entry name" value="ABC_TRANSPORTER_2"/>
    <property type="match status" value="1"/>
</dbReference>
<evidence type="ECO:0000256" key="7">
    <source>
        <dbReference type="ARBA" id="ARBA00022967"/>
    </source>
</evidence>
<keyword evidence="2" id="KW-1003">Cell membrane</keyword>
<evidence type="ECO:0000256" key="1">
    <source>
        <dbReference type="ARBA" id="ARBA00022448"/>
    </source>
</evidence>
<keyword evidence="6" id="KW-0864">Zinc transport</keyword>
<dbReference type="GO" id="GO:0006829">
    <property type="term" value="P:zinc ion transport"/>
    <property type="evidence" value="ECO:0007669"/>
    <property type="project" value="UniProtKB-KW"/>
</dbReference>
<evidence type="ECO:0000259" key="10">
    <source>
        <dbReference type="PROSITE" id="PS50893"/>
    </source>
</evidence>
<dbReference type="SMART" id="SM00382">
    <property type="entry name" value="AAA"/>
    <property type="match status" value="1"/>
</dbReference>
<accession>A0A381WD39</accession>
<evidence type="ECO:0000313" key="11">
    <source>
        <dbReference type="EMBL" id="SVA50231.1"/>
    </source>
</evidence>
<evidence type="ECO:0000256" key="9">
    <source>
        <dbReference type="ARBA" id="ARBA00023136"/>
    </source>
</evidence>
<evidence type="ECO:0000256" key="3">
    <source>
        <dbReference type="ARBA" id="ARBA00022741"/>
    </source>
</evidence>
<dbReference type="InterPro" id="IPR003439">
    <property type="entry name" value="ABC_transporter-like_ATP-bd"/>
</dbReference>
<evidence type="ECO:0000256" key="2">
    <source>
        <dbReference type="ARBA" id="ARBA00022475"/>
    </source>
</evidence>
<organism evidence="11">
    <name type="scientific">marine metagenome</name>
    <dbReference type="NCBI Taxonomy" id="408172"/>
    <lineage>
        <taxon>unclassified sequences</taxon>
        <taxon>metagenomes</taxon>
        <taxon>ecological metagenomes</taxon>
    </lineage>
</organism>
<sequence length="264" mass="28804">MLTSVETTVDELGFEISSDTLIQSQNISLHIGGKELLSGISINISKAEIVTVIGPNGAGKTTLLRLLLGLIPASSGSIYRKPKLRIGYLPQRAVFNPVLPLSVSRIMNLTGNYSKSQIETSLEETGVLALRDKPVSQLSGGEYQRVMLARALLRNPELLVLDEPVQGVDYMGESELYNLIGDLRKSHGCGVLMVSHNLHVVMASTDRVLCLNQHICCEGQPKDVTQHPEYLRLFGLDSGSALAIYSHQHDHKHHISGELSESDS</sequence>
<dbReference type="Gene3D" id="3.40.50.300">
    <property type="entry name" value="P-loop containing nucleotide triphosphate hydrolases"/>
    <property type="match status" value="1"/>
</dbReference>
<keyword evidence="8" id="KW-0406">Ion transport</keyword>
<dbReference type="PANTHER" id="PTHR42734:SF9">
    <property type="entry name" value="ZINC IMPORT ATP-BINDING PROTEIN ZNUC"/>
    <property type="match status" value="1"/>
</dbReference>
<evidence type="ECO:0000256" key="5">
    <source>
        <dbReference type="ARBA" id="ARBA00022840"/>
    </source>
</evidence>
<name>A0A381WD39_9ZZZZ</name>
<keyword evidence="7" id="KW-1278">Translocase</keyword>
<dbReference type="SUPFAM" id="SSF52540">
    <property type="entry name" value="P-loop containing nucleoside triphosphate hydrolases"/>
    <property type="match status" value="1"/>
</dbReference>
<keyword evidence="5" id="KW-0067">ATP-binding</keyword>
<dbReference type="InterPro" id="IPR027417">
    <property type="entry name" value="P-loop_NTPase"/>
</dbReference>
<dbReference type="GO" id="GO:0010043">
    <property type="term" value="P:response to zinc ion"/>
    <property type="evidence" value="ECO:0007669"/>
    <property type="project" value="TreeGrafter"/>
</dbReference>
<dbReference type="InterPro" id="IPR050153">
    <property type="entry name" value="Metal_Ion_Import_ABC"/>
</dbReference>
<dbReference type="GO" id="GO:0016887">
    <property type="term" value="F:ATP hydrolysis activity"/>
    <property type="evidence" value="ECO:0007669"/>
    <property type="project" value="InterPro"/>
</dbReference>
<evidence type="ECO:0000256" key="4">
    <source>
        <dbReference type="ARBA" id="ARBA00022833"/>
    </source>
</evidence>
<dbReference type="Pfam" id="PF00005">
    <property type="entry name" value="ABC_tran"/>
    <property type="match status" value="1"/>
</dbReference>
<dbReference type="EMBL" id="UINC01011374">
    <property type="protein sequence ID" value="SVA50231.1"/>
    <property type="molecule type" value="Genomic_DNA"/>
</dbReference>
<proteinExistence type="predicted"/>
<feature type="domain" description="ABC transporter" evidence="10">
    <location>
        <begin position="22"/>
        <end position="237"/>
    </location>
</feature>
<dbReference type="PANTHER" id="PTHR42734">
    <property type="entry name" value="METAL TRANSPORT SYSTEM ATP-BINDING PROTEIN TM_0124-RELATED"/>
    <property type="match status" value="1"/>
</dbReference>
<evidence type="ECO:0000256" key="8">
    <source>
        <dbReference type="ARBA" id="ARBA00023065"/>
    </source>
</evidence>
<keyword evidence="3" id="KW-0547">Nucleotide-binding</keyword>
<dbReference type="AlphaFoldDB" id="A0A381WD39"/>
<protein>
    <recommendedName>
        <fullName evidence="10">ABC transporter domain-containing protein</fullName>
    </recommendedName>
</protein>
<gene>
    <name evidence="11" type="ORF">METZ01_LOCUS103085</name>
</gene>
<reference evidence="11" key="1">
    <citation type="submission" date="2018-05" db="EMBL/GenBank/DDBJ databases">
        <authorList>
            <person name="Lanie J.A."/>
            <person name="Ng W.-L."/>
            <person name="Kazmierczak K.M."/>
            <person name="Andrzejewski T.M."/>
            <person name="Davidsen T.M."/>
            <person name="Wayne K.J."/>
            <person name="Tettelin H."/>
            <person name="Glass J.I."/>
            <person name="Rusch D."/>
            <person name="Podicherti R."/>
            <person name="Tsui H.-C.T."/>
            <person name="Winkler M.E."/>
        </authorList>
    </citation>
    <scope>NUCLEOTIDE SEQUENCE</scope>
</reference>
<keyword evidence="1" id="KW-0813">Transport</keyword>
<dbReference type="InterPro" id="IPR003593">
    <property type="entry name" value="AAA+_ATPase"/>
</dbReference>
<keyword evidence="9" id="KW-0472">Membrane</keyword>